<organism evidence="2 3">
    <name type="scientific">Diplodia seriata</name>
    <dbReference type="NCBI Taxonomy" id="420778"/>
    <lineage>
        <taxon>Eukaryota</taxon>
        <taxon>Fungi</taxon>
        <taxon>Dikarya</taxon>
        <taxon>Ascomycota</taxon>
        <taxon>Pezizomycotina</taxon>
        <taxon>Dothideomycetes</taxon>
        <taxon>Dothideomycetes incertae sedis</taxon>
        <taxon>Botryosphaeriales</taxon>
        <taxon>Botryosphaeriaceae</taxon>
        <taxon>Diplodia</taxon>
    </lineage>
</organism>
<reference evidence="2 3" key="1">
    <citation type="submission" date="2024-02" db="EMBL/GenBank/DDBJ databases">
        <title>De novo assembly and annotation of 12 fungi associated with fruit tree decline syndrome in Ontario, Canada.</title>
        <authorList>
            <person name="Sulman M."/>
            <person name="Ellouze W."/>
            <person name="Ilyukhin E."/>
        </authorList>
    </citation>
    <scope>NUCLEOTIDE SEQUENCE [LARGE SCALE GENOMIC DNA]</scope>
    <source>
        <strain evidence="2 3">FDS-637</strain>
    </source>
</reference>
<protein>
    <submittedName>
        <fullName evidence="2">Uncharacterized protein</fullName>
    </submittedName>
</protein>
<dbReference type="Proteomes" id="UP001430584">
    <property type="component" value="Unassembled WGS sequence"/>
</dbReference>
<dbReference type="EMBL" id="JAJVCZ030000008">
    <property type="protein sequence ID" value="KAL0257014.1"/>
    <property type="molecule type" value="Genomic_DNA"/>
</dbReference>
<name>A0ABR3C923_9PEZI</name>
<feature type="region of interest" description="Disordered" evidence="1">
    <location>
        <begin position="18"/>
        <end position="63"/>
    </location>
</feature>
<dbReference type="GeneID" id="92011909"/>
<evidence type="ECO:0000313" key="3">
    <source>
        <dbReference type="Proteomes" id="UP001430584"/>
    </source>
</evidence>
<sequence>MDSRTDAGLIERTTAGLVRHHQHHEAQATRHHHHHPNDHLRRYDGRLDTSTTTTNTRLCNRDPRPPATAAIYPFLAGLAAYHLPRDVDDDDDDHYDAGSAASAGLRLARRLFRTCLSLLPPQETDGDEVRLDLRPLGLAWELERTRVVWNARICAVQAAWEEGRGELIAGRRWGVNGMPAGLCFEFVAEGR</sequence>
<evidence type="ECO:0000313" key="2">
    <source>
        <dbReference type="EMBL" id="KAL0257014.1"/>
    </source>
</evidence>
<keyword evidence="3" id="KW-1185">Reference proteome</keyword>
<feature type="compositionally biased region" description="Basic residues" evidence="1">
    <location>
        <begin position="18"/>
        <end position="36"/>
    </location>
</feature>
<evidence type="ECO:0000256" key="1">
    <source>
        <dbReference type="SAM" id="MobiDB-lite"/>
    </source>
</evidence>
<accession>A0ABR3C923</accession>
<comment type="caution">
    <text evidence="2">The sequence shown here is derived from an EMBL/GenBank/DDBJ whole genome shotgun (WGS) entry which is preliminary data.</text>
</comment>
<dbReference type="RefSeq" id="XP_066630043.1">
    <property type="nucleotide sequence ID" value="XM_066779239.1"/>
</dbReference>
<gene>
    <name evidence="2" type="ORF">SLS55_007824</name>
</gene>
<feature type="compositionally biased region" description="Basic and acidic residues" evidence="1">
    <location>
        <begin position="37"/>
        <end position="47"/>
    </location>
</feature>
<proteinExistence type="predicted"/>